<dbReference type="RefSeq" id="WP_139193973.1">
    <property type="nucleotide sequence ID" value="NZ_FOCO01000012.1"/>
</dbReference>
<keyword evidence="2" id="KW-1185">Reference proteome</keyword>
<organism evidence="1 2">
    <name type="scientific">Pseudorhodobacter antarcticus</name>
    <dbReference type="NCBI Taxonomy" id="1077947"/>
    <lineage>
        <taxon>Bacteria</taxon>
        <taxon>Pseudomonadati</taxon>
        <taxon>Pseudomonadota</taxon>
        <taxon>Alphaproteobacteria</taxon>
        <taxon>Rhodobacterales</taxon>
        <taxon>Paracoccaceae</taxon>
        <taxon>Pseudorhodobacter</taxon>
    </lineage>
</organism>
<gene>
    <name evidence="1" type="ORF">SAMN05216227_101281</name>
</gene>
<sequence length="459" mass="52250">MKTEKRVFSSPLYCVLDDTLEVSSDHALFDLCILNIGFPLFKDTESRAHAAFTELSNIRLYTPFSEMKALFTRRKLEKNRKWHSLLVTGNHKGEKATFPHPTFSGKLTISRVESPEDRRTQQEAWNIVFNVAANINRAVQAQSVKINQRNSDLNLLANYTLLLSEKFARQVEEVLLVPASNIIDRSEARLRYAASQPAEEHLRSFINEINMVCCRALGRATTVSPTVTFGTVEVCWDFYDEDPIIKVELLRERLGRIAKDVRAKYSPLAAITEGLKVDSPSVMIDLVEGLSVRFYAKSVQTIRFEVVYGAERIKKLQIQKGFLSLDQAVQTAGMLRIDAAKHLNTVLGFIRRTNSRQHDDATTVELYRAVLAAFPELSVASGILAGLAYHQRIRTFPNDARLPGLRMLKVLNVLENEPESPGKRNYVVTPRFENARRMLGLSMVMPRRLWIKPRPRHLR</sequence>
<protein>
    <submittedName>
        <fullName evidence="1">Uncharacterized protein</fullName>
    </submittedName>
</protein>
<dbReference type="EMBL" id="FOCO01000012">
    <property type="protein sequence ID" value="SEN37543.1"/>
    <property type="molecule type" value="Genomic_DNA"/>
</dbReference>
<dbReference type="AlphaFoldDB" id="A0A1H8G0L7"/>
<dbReference type="Proteomes" id="UP000183002">
    <property type="component" value="Unassembled WGS sequence"/>
</dbReference>
<accession>A0A1H8G0L7</accession>
<evidence type="ECO:0000313" key="2">
    <source>
        <dbReference type="Proteomes" id="UP000183002"/>
    </source>
</evidence>
<proteinExistence type="predicted"/>
<reference evidence="1 2" key="1">
    <citation type="submission" date="2016-10" db="EMBL/GenBank/DDBJ databases">
        <authorList>
            <person name="de Groot N.N."/>
        </authorList>
    </citation>
    <scope>NUCLEOTIDE SEQUENCE [LARGE SCALE GENOMIC DNA]</scope>
    <source>
        <strain evidence="1 2">CGMCC 1.10836</strain>
    </source>
</reference>
<name>A0A1H8G0L7_9RHOB</name>
<evidence type="ECO:0000313" key="1">
    <source>
        <dbReference type="EMBL" id="SEN37543.1"/>
    </source>
</evidence>